<organism evidence="2 3">
    <name type="scientific">Bionectria ochroleuca</name>
    <name type="common">Gliocladium roseum</name>
    <dbReference type="NCBI Taxonomy" id="29856"/>
    <lineage>
        <taxon>Eukaryota</taxon>
        <taxon>Fungi</taxon>
        <taxon>Dikarya</taxon>
        <taxon>Ascomycota</taxon>
        <taxon>Pezizomycotina</taxon>
        <taxon>Sordariomycetes</taxon>
        <taxon>Hypocreomycetidae</taxon>
        <taxon>Hypocreales</taxon>
        <taxon>Bionectriaceae</taxon>
        <taxon>Clonostachys</taxon>
    </lineage>
</organism>
<dbReference type="PANTHER" id="PTHR31987:SF12">
    <property type="entry name" value="PUTATIVE (AFU_ORTHOLOGUE AFUA_3G10910)-RELATED"/>
    <property type="match status" value="1"/>
</dbReference>
<accession>A0A8H7KES2</accession>
<reference evidence="2" key="1">
    <citation type="submission" date="2020-10" db="EMBL/GenBank/DDBJ databases">
        <title>High-Quality Genome Resource of Clonostachys rosea strain S41 by Oxford Nanopore Long-Read Sequencing.</title>
        <authorList>
            <person name="Wang H."/>
        </authorList>
    </citation>
    <scope>NUCLEOTIDE SEQUENCE</scope>
    <source>
        <strain evidence="2">S41</strain>
    </source>
</reference>
<dbReference type="InterPro" id="IPR032514">
    <property type="entry name" value="GtaA_central"/>
</dbReference>
<feature type="domain" description="Glutaminase A central" evidence="1">
    <location>
        <begin position="128"/>
        <end position="226"/>
    </location>
</feature>
<proteinExistence type="predicted"/>
<comment type="caution">
    <text evidence="2">The sequence shown here is derived from an EMBL/GenBank/DDBJ whole genome shotgun (WGS) entry which is preliminary data.</text>
</comment>
<sequence>MWKQWAGYLIRESLIPRNQLCTDDFAGWLANQTNLALKGIIGIRAMSELSDLVGETEDAKYYKNISDVYIEKWQGYGLSRDRTHAKLAYTWYGSWTTIYNLFADALLCFHLPSGHGAGSGDAESKQKHFIPDDIYKNQSKWYLSVLQRYGLPLDSRHLYTKSDWEFFAGAITSTKTRKALVESIARWVNETITDRPFTDLYDTEGEGDFSPVRFMARPVVGGHFAPLVLKHACRGKPPRAWTFSTQKTTSWLTWPQRWQRISRRVFRFQLTMEWSCKTNCRATQVAVELANRRVWMHGLHPDIQSICILIITGAICESRWELG</sequence>
<dbReference type="Pfam" id="PF16335">
    <property type="entry name" value="GtaA_6_Hairpin"/>
    <property type="match status" value="2"/>
</dbReference>
<name>A0A8H7KES2_BIOOC</name>
<dbReference type="AlphaFoldDB" id="A0A8H7KES2"/>
<gene>
    <name evidence="2" type="ORF">IM811_016983</name>
</gene>
<dbReference type="EMBL" id="JADCTT010000008">
    <property type="protein sequence ID" value="KAF9749188.1"/>
    <property type="molecule type" value="Genomic_DNA"/>
</dbReference>
<protein>
    <recommendedName>
        <fullName evidence="1">Glutaminase A central domain-containing protein</fullName>
    </recommendedName>
</protein>
<dbReference type="InterPro" id="IPR052743">
    <property type="entry name" value="Glutaminase_GtaA"/>
</dbReference>
<feature type="domain" description="Glutaminase A central" evidence="1">
    <location>
        <begin position="3"/>
        <end position="111"/>
    </location>
</feature>
<evidence type="ECO:0000259" key="1">
    <source>
        <dbReference type="Pfam" id="PF16335"/>
    </source>
</evidence>
<evidence type="ECO:0000313" key="3">
    <source>
        <dbReference type="Proteomes" id="UP000616885"/>
    </source>
</evidence>
<dbReference type="Proteomes" id="UP000616885">
    <property type="component" value="Unassembled WGS sequence"/>
</dbReference>
<dbReference type="PANTHER" id="PTHR31987">
    <property type="entry name" value="GLUTAMINASE A-RELATED"/>
    <property type="match status" value="1"/>
</dbReference>
<evidence type="ECO:0000313" key="2">
    <source>
        <dbReference type="EMBL" id="KAF9749188.1"/>
    </source>
</evidence>